<accession>A0A7J9NM51</accession>
<dbReference type="AlphaFoldDB" id="A0A7J9NM51"/>
<proteinExistence type="predicted"/>
<evidence type="ECO:0000256" key="1">
    <source>
        <dbReference type="ARBA" id="ARBA00004127"/>
    </source>
</evidence>
<keyword evidence="3 5" id="KW-1133">Transmembrane helix</keyword>
<dbReference type="GO" id="GO:0012505">
    <property type="term" value="C:endomembrane system"/>
    <property type="evidence" value="ECO:0007669"/>
    <property type="project" value="UniProtKB-SubCell"/>
</dbReference>
<keyword evidence="2 5" id="KW-0812">Transmembrane</keyword>
<protein>
    <submittedName>
        <fullName evidence="6">Putative membrane protein (TIGR00267 family)</fullName>
    </submittedName>
</protein>
<feature type="transmembrane region" description="Helical" evidence="5">
    <location>
        <begin position="133"/>
        <end position="153"/>
    </location>
</feature>
<evidence type="ECO:0000256" key="5">
    <source>
        <dbReference type="SAM" id="Phobius"/>
    </source>
</evidence>
<evidence type="ECO:0000256" key="3">
    <source>
        <dbReference type="ARBA" id="ARBA00022989"/>
    </source>
</evidence>
<evidence type="ECO:0000256" key="4">
    <source>
        <dbReference type="ARBA" id="ARBA00023136"/>
    </source>
</evidence>
<reference evidence="6 8" key="1">
    <citation type="submission" date="2020-07" db="EMBL/GenBank/DDBJ databases">
        <title>Genomic Encyclopedia of Type Strains, Phase IV (KMG-V): Genome sequencing to study the core and pangenomes of soil and plant-associated prokaryotes.</title>
        <authorList>
            <person name="Whitman W."/>
        </authorList>
    </citation>
    <scope>NUCLEOTIDE SEQUENCE [LARGE SCALE GENOMIC DNA]</scope>
    <source>
        <strain evidence="6 8">A5</strain>
        <strain evidence="7 9">DSM 7078</strain>
    </source>
</reference>
<comment type="subcellular location">
    <subcellularLocation>
        <location evidence="1">Endomembrane system</location>
        <topology evidence="1">Multi-pass membrane protein</topology>
    </subcellularLocation>
</comment>
<feature type="transmembrane region" description="Helical" evidence="5">
    <location>
        <begin position="165"/>
        <end position="185"/>
    </location>
</feature>
<organism evidence="6 8">
    <name type="scientific">Methanococcus maripaludis</name>
    <name type="common">Methanococcus deltae</name>
    <dbReference type="NCBI Taxonomy" id="39152"/>
    <lineage>
        <taxon>Archaea</taxon>
        <taxon>Methanobacteriati</taxon>
        <taxon>Methanobacteriota</taxon>
        <taxon>Methanomada group</taxon>
        <taxon>Methanococci</taxon>
        <taxon>Methanococcales</taxon>
        <taxon>Methanococcaceae</taxon>
        <taxon>Methanococcus</taxon>
    </lineage>
</organism>
<dbReference type="EMBL" id="JACDUJ010000001">
    <property type="protein sequence ID" value="MBA2846513.1"/>
    <property type="molecule type" value="Genomic_DNA"/>
</dbReference>
<evidence type="ECO:0000313" key="7">
    <source>
        <dbReference type="EMBL" id="MBB6067763.1"/>
    </source>
</evidence>
<evidence type="ECO:0000256" key="2">
    <source>
        <dbReference type="ARBA" id="ARBA00022692"/>
    </source>
</evidence>
<dbReference type="PANTHER" id="PTHR31851">
    <property type="entry name" value="FE(2+)/MN(2+) TRANSPORTER PCL1"/>
    <property type="match status" value="1"/>
</dbReference>
<evidence type="ECO:0000313" key="8">
    <source>
        <dbReference type="Proteomes" id="UP000571854"/>
    </source>
</evidence>
<gene>
    <name evidence="6" type="ORF">HNP88_000697</name>
    <name evidence="7" type="ORF">HNP97_001273</name>
</gene>
<evidence type="ECO:0000313" key="6">
    <source>
        <dbReference type="EMBL" id="MBA2846513.1"/>
    </source>
</evidence>
<dbReference type="EMBL" id="JACHIQ010000002">
    <property type="protein sequence ID" value="MBB6067763.1"/>
    <property type="molecule type" value="Genomic_DNA"/>
</dbReference>
<dbReference type="Pfam" id="PF01988">
    <property type="entry name" value="VIT1"/>
    <property type="match status" value="1"/>
</dbReference>
<keyword evidence="4 5" id="KW-0472">Membrane</keyword>
<dbReference type="NCBIfam" id="TIGR00267">
    <property type="entry name" value="TIGR00267 family protein"/>
    <property type="match status" value="1"/>
</dbReference>
<sequence>MEIKEVLRNFKQEFDTRYVVRGLIDGSLSTLGVVIGASGGETSIIIAAGIGGGIANGISNILGALTAERAIIEEEREKKEKSLLIGNGNLKGTHEYQYQLNKTMYSGTYDGLSTCVGAVIPVIPFFIFDQSTALIMAIAFTLLILLGLGIFIGKLSRDNLLISGLKMVLGGVIVAVICFGVESLFG</sequence>
<comment type="caution">
    <text evidence="6">The sequence shown here is derived from an EMBL/GenBank/DDBJ whole genome shotgun (WGS) entry which is preliminary data.</text>
</comment>
<name>A0A7J9NM51_METMI</name>
<dbReference type="GO" id="GO:0030026">
    <property type="term" value="P:intracellular manganese ion homeostasis"/>
    <property type="evidence" value="ECO:0007669"/>
    <property type="project" value="InterPro"/>
</dbReference>
<dbReference type="Proteomes" id="UP000584706">
    <property type="component" value="Unassembled WGS sequence"/>
</dbReference>
<dbReference type="RefSeq" id="WP_181491984.1">
    <property type="nucleotide sequence ID" value="NZ_JACDUJ010000001.1"/>
</dbReference>
<dbReference type="Proteomes" id="UP000571854">
    <property type="component" value="Unassembled WGS sequence"/>
</dbReference>
<dbReference type="InterPro" id="IPR006682">
    <property type="entry name" value="CHP00267"/>
</dbReference>
<dbReference type="InterPro" id="IPR008217">
    <property type="entry name" value="Ccc1_fam"/>
</dbReference>
<dbReference type="GO" id="GO:0005384">
    <property type="term" value="F:manganese ion transmembrane transporter activity"/>
    <property type="evidence" value="ECO:0007669"/>
    <property type="project" value="InterPro"/>
</dbReference>
<evidence type="ECO:0000313" key="9">
    <source>
        <dbReference type="Proteomes" id="UP000584706"/>
    </source>
</evidence>
<feature type="transmembrane region" description="Helical" evidence="5">
    <location>
        <begin position="109"/>
        <end position="127"/>
    </location>
</feature>